<dbReference type="EMBL" id="BMDY01000008">
    <property type="protein sequence ID" value="GGB04084.1"/>
    <property type="molecule type" value="Genomic_DNA"/>
</dbReference>
<protein>
    <recommendedName>
        <fullName evidence="4">DUF3299 domain-containing protein</fullName>
    </recommendedName>
</protein>
<feature type="signal peptide" evidence="1">
    <location>
        <begin position="1"/>
        <end position="19"/>
    </location>
</feature>
<dbReference type="Pfam" id="PF11736">
    <property type="entry name" value="DUF3299"/>
    <property type="match status" value="1"/>
</dbReference>
<sequence>MKLTHYLLLLLLVSLRSFADGIDIWEQLLPENERQMAMPEINHDAPLGEASQQNLNVSVNPELDGQSLRIPGFVVPLDSEGEVVKEFLLVPYFGACLHYPPPPPNQIVYVRYSQGLQLEDLWQPVWVEGTIHTQIQTVEGVATAGYSINEAKSIVLYTD</sequence>
<feature type="chain" id="PRO_5045786938" description="DUF3299 domain-containing protein" evidence="1">
    <location>
        <begin position="20"/>
        <end position="159"/>
    </location>
</feature>
<proteinExistence type="predicted"/>
<comment type="caution">
    <text evidence="2">The sequence shown here is derived from an EMBL/GenBank/DDBJ whole genome shotgun (WGS) entry which is preliminary data.</text>
</comment>
<reference evidence="3" key="1">
    <citation type="journal article" date="2019" name="Int. J. Syst. Evol. Microbiol.">
        <title>The Global Catalogue of Microorganisms (GCM) 10K type strain sequencing project: providing services to taxonomists for standard genome sequencing and annotation.</title>
        <authorList>
            <consortium name="The Broad Institute Genomics Platform"/>
            <consortium name="The Broad Institute Genome Sequencing Center for Infectious Disease"/>
            <person name="Wu L."/>
            <person name="Ma J."/>
        </authorList>
    </citation>
    <scope>NUCLEOTIDE SEQUENCE [LARGE SCALE GENOMIC DNA]</scope>
    <source>
        <strain evidence="3">CGMCC 1.10131</strain>
    </source>
</reference>
<dbReference type="Proteomes" id="UP000651977">
    <property type="component" value="Unassembled WGS sequence"/>
</dbReference>
<keyword evidence="1" id="KW-0732">Signal</keyword>
<dbReference type="RefSeq" id="WP_055733632.1">
    <property type="nucleotide sequence ID" value="NZ_BMDY01000008.1"/>
</dbReference>
<evidence type="ECO:0000256" key="1">
    <source>
        <dbReference type="SAM" id="SignalP"/>
    </source>
</evidence>
<evidence type="ECO:0008006" key="4">
    <source>
        <dbReference type="Google" id="ProtNLM"/>
    </source>
</evidence>
<dbReference type="Gene3D" id="2.40.50.870">
    <property type="entry name" value="Protein of unknown function (DUF3299)"/>
    <property type="match status" value="1"/>
</dbReference>
<evidence type="ECO:0000313" key="2">
    <source>
        <dbReference type="EMBL" id="GGB04084.1"/>
    </source>
</evidence>
<dbReference type="InterPro" id="IPR021727">
    <property type="entry name" value="DUF3299"/>
</dbReference>
<name>A0ABQ1I333_9ALTE</name>
<evidence type="ECO:0000313" key="3">
    <source>
        <dbReference type="Proteomes" id="UP000651977"/>
    </source>
</evidence>
<organism evidence="2 3">
    <name type="scientific">Agarivorans gilvus</name>
    <dbReference type="NCBI Taxonomy" id="680279"/>
    <lineage>
        <taxon>Bacteria</taxon>
        <taxon>Pseudomonadati</taxon>
        <taxon>Pseudomonadota</taxon>
        <taxon>Gammaproteobacteria</taxon>
        <taxon>Alteromonadales</taxon>
        <taxon>Alteromonadaceae</taxon>
        <taxon>Agarivorans</taxon>
    </lineage>
</organism>
<accession>A0ABQ1I333</accession>
<keyword evidence="3" id="KW-1185">Reference proteome</keyword>
<gene>
    <name evidence="2" type="ORF">GCM10007414_16740</name>
</gene>